<dbReference type="STRING" id="42157.A0A182EYU2"/>
<sequence>MRLELHFDMLETTDAEWRQYIQQIAIPAKRKEEEDKYAQMVDEKTDALHALDALQSVRGYDITPENYDVIRKVLKFGQSHTIKRSLYNELHWIKKNDREWRVTVEAIERILRQLEAMGEN</sequence>
<dbReference type="InterPro" id="IPR005312">
    <property type="entry name" value="DUF1759"/>
</dbReference>
<dbReference type="Proteomes" id="UP000271087">
    <property type="component" value="Unassembled WGS sequence"/>
</dbReference>
<protein>
    <submittedName>
        <fullName evidence="3">Phage protein</fullName>
    </submittedName>
</protein>
<reference evidence="1 2" key="2">
    <citation type="submission" date="2018-08" db="EMBL/GenBank/DDBJ databases">
        <authorList>
            <person name="Laetsch R D."/>
            <person name="Stevens L."/>
            <person name="Kumar S."/>
            <person name="Blaxter L. M."/>
        </authorList>
    </citation>
    <scope>NUCLEOTIDE SEQUENCE [LARGE SCALE GENOMIC DNA]</scope>
</reference>
<evidence type="ECO:0000313" key="1">
    <source>
        <dbReference type="EMBL" id="VDN01282.1"/>
    </source>
</evidence>
<dbReference type="AlphaFoldDB" id="A0A182EYU2"/>
<name>A0A182EYU2_ONCOC</name>
<dbReference type="WBParaSite" id="nOo.2.0.1.t13350-RA">
    <property type="protein sequence ID" value="nOo.2.0.1.t13350-RA"/>
    <property type="gene ID" value="nOo.2.0.1.g13350"/>
</dbReference>
<dbReference type="Pfam" id="PF03564">
    <property type="entry name" value="DUF1759"/>
    <property type="match status" value="1"/>
</dbReference>
<dbReference type="OrthoDB" id="5864015at2759"/>
<reference evidence="3" key="1">
    <citation type="submission" date="2016-06" db="UniProtKB">
        <authorList>
            <consortium name="WormBaseParasite"/>
        </authorList>
    </citation>
    <scope>IDENTIFICATION</scope>
</reference>
<dbReference type="EMBL" id="UYRW01014806">
    <property type="protein sequence ID" value="VDN01282.1"/>
    <property type="molecule type" value="Genomic_DNA"/>
</dbReference>
<evidence type="ECO:0000313" key="2">
    <source>
        <dbReference type="Proteomes" id="UP000271087"/>
    </source>
</evidence>
<organism evidence="3">
    <name type="scientific">Onchocerca ochengi</name>
    <name type="common">Filarial nematode worm</name>
    <dbReference type="NCBI Taxonomy" id="42157"/>
    <lineage>
        <taxon>Eukaryota</taxon>
        <taxon>Metazoa</taxon>
        <taxon>Ecdysozoa</taxon>
        <taxon>Nematoda</taxon>
        <taxon>Chromadorea</taxon>
        <taxon>Rhabditida</taxon>
        <taxon>Spirurina</taxon>
        <taxon>Spiruromorpha</taxon>
        <taxon>Filarioidea</taxon>
        <taxon>Onchocercidae</taxon>
        <taxon>Onchocerca</taxon>
    </lineage>
</organism>
<gene>
    <name evidence="1" type="ORF">NOO_LOCUS13350</name>
</gene>
<evidence type="ECO:0000313" key="3">
    <source>
        <dbReference type="WBParaSite" id="nOo.2.0.1.t13350-RA"/>
    </source>
</evidence>
<proteinExistence type="predicted"/>
<accession>A0A182EYU2</accession>
<keyword evidence="2" id="KW-1185">Reference proteome</keyword>